<organism evidence="1 2">
    <name type="scientific">Punica granatum</name>
    <name type="common">Pomegranate</name>
    <dbReference type="NCBI Taxonomy" id="22663"/>
    <lineage>
        <taxon>Eukaryota</taxon>
        <taxon>Viridiplantae</taxon>
        <taxon>Streptophyta</taxon>
        <taxon>Embryophyta</taxon>
        <taxon>Tracheophyta</taxon>
        <taxon>Spermatophyta</taxon>
        <taxon>Magnoliopsida</taxon>
        <taxon>eudicotyledons</taxon>
        <taxon>Gunneridae</taxon>
        <taxon>Pentapetalae</taxon>
        <taxon>rosids</taxon>
        <taxon>malvids</taxon>
        <taxon>Myrtales</taxon>
        <taxon>Lythraceae</taxon>
        <taxon>Punica</taxon>
    </lineage>
</organism>
<accession>A0A2I0KUJ1</accession>
<dbReference type="AlphaFoldDB" id="A0A2I0KUJ1"/>
<keyword evidence="2" id="KW-1185">Reference proteome</keyword>
<comment type="caution">
    <text evidence="1">The sequence shown here is derived from an EMBL/GenBank/DDBJ whole genome shotgun (WGS) entry which is preliminary data.</text>
</comment>
<reference evidence="1 2" key="1">
    <citation type="submission" date="2017-11" db="EMBL/GenBank/DDBJ databases">
        <title>De-novo sequencing of pomegranate (Punica granatum L.) genome.</title>
        <authorList>
            <person name="Akparov Z."/>
            <person name="Amiraslanov A."/>
            <person name="Hajiyeva S."/>
            <person name="Abbasov M."/>
            <person name="Kaur K."/>
            <person name="Hamwieh A."/>
            <person name="Solovyev V."/>
            <person name="Salamov A."/>
            <person name="Braich B."/>
            <person name="Kosarev P."/>
            <person name="Mahmoud A."/>
            <person name="Hajiyev E."/>
            <person name="Babayeva S."/>
            <person name="Izzatullayeva V."/>
            <person name="Mammadov A."/>
            <person name="Mammadov A."/>
            <person name="Sharifova S."/>
            <person name="Ojaghi J."/>
            <person name="Eynullazada K."/>
            <person name="Bayramov B."/>
            <person name="Abdulazimova A."/>
            <person name="Shahmuradov I."/>
        </authorList>
    </citation>
    <scope>NUCLEOTIDE SEQUENCE [LARGE SCALE GENOMIC DNA]</scope>
    <source>
        <strain evidence="2">cv. AG2017</strain>
        <tissue evidence="1">Leaf</tissue>
    </source>
</reference>
<dbReference type="Proteomes" id="UP000233551">
    <property type="component" value="Unassembled WGS sequence"/>
</dbReference>
<gene>
    <name evidence="1" type="ORF">CRG98_007466</name>
</gene>
<evidence type="ECO:0000313" key="1">
    <source>
        <dbReference type="EMBL" id="PKI72147.1"/>
    </source>
</evidence>
<evidence type="ECO:0000313" key="2">
    <source>
        <dbReference type="Proteomes" id="UP000233551"/>
    </source>
</evidence>
<proteinExistence type="predicted"/>
<protein>
    <submittedName>
        <fullName evidence="1">Uncharacterized protein</fullName>
    </submittedName>
</protein>
<name>A0A2I0KUJ1_PUNGR</name>
<dbReference type="EMBL" id="PGOL01000339">
    <property type="protein sequence ID" value="PKI72147.1"/>
    <property type="molecule type" value="Genomic_DNA"/>
</dbReference>
<sequence length="90" mass="10036">MAQGRCVGSGREASETVRVLVLPNQPLESGTRCIRLKVSGAHDRRDSIFALRCADFLLTLTPFDREAQLTFCHVELDGLMEWAARALYTP</sequence>